<evidence type="ECO:0000313" key="3">
    <source>
        <dbReference type="EMBL" id="TRY69405.1"/>
    </source>
</evidence>
<organism evidence="3 4">
    <name type="scientific">Tigriopus californicus</name>
    <name type="common">Marine copepod</name>
    <dbReference type="NCBI Taxonomy" id="6832"/>
    <lineage>
        <taxon>Eukaryota</taxon>
        <taxon>Metazoa</taxon>
        <taxon>Ecdysozoa</taxon>
        <taxon>Arthropoda</taxon>
        <taxon>Crustacea</taxon>
        <taxon>Multicrustacea</taxon>
        <taxon>Hexanauplia</taxon>
        <taxon>Copepoda</taxon>
        <taxon>Harpacticoida</taxon>
        <taxon>Harpacticidae</taxon>
        <taxon>Tigriopus</taxon>
    </lineage>
</organism>
<dbReference type="Proteomes" id="UP000318571">
    <property type="component" value="Chromosome 1"/>
</dbReference>
<feature type="compositionally biased region" description="Low complexity" evidence="1">
    <location>
        <begin position="125"/>
        <end position="135"/>
    </location>
</feature>
<feature type="compositionally biased region" description="Polar residues" evidence="1">
    <location>
        <begin position="771"/>
        <end position="786"/>
    </location>
</feature>
<evidence type="ECO:0000313" key="4">
    <source>
        <dbReference type="Proteomes" id="UP000318571"/>
    </source>
</evidence>
<feature type="region of interest" description="Disordered" evidence="1">
    <location>
        <begin position="754"/>
        <end position="794"/>
    </location>
</feature>
<dbReference type="EMBL" id="VCGU01000010">
    <property type="protein sequence ID" value="TRY69405.1"/>
    <property type="molecule type" value="Genomic_DNA"/>
</dbReference>
<feature type="region of interest" description="Disordered" evidence="1">
    <location>
        <begin position="107"/>
        <end position="135"/>
    </location>
</feature>
<dbReference type="InterPro" id="IPR004119">
    <property type="entry name" value="EcKL"/>
</dbReference>
<sequence>MPIVGRLTAMALLTQRGGEEGPPWYLGNGDCCRFGDDVDGGLSDACTAQSRDRHKEDPVLPGTRTEIDVIRDWFLNIFQPVEKTADIEVIDFRFEAVRRKFRANVAGPRLSNPSSRSARAKEPTTSEPSAPSAPEASLALGKLMDDRGRLHRCDEFDLVFDDETLNGNNFRVLKKAEVDLKVNGKPKQYSVIIKVLPTDDPSRHCDRRKFYYLMKFGKEAQVYHDVIQCMAIYDEKRYPSACVEPPVPKCYLSQFDNQNDVMVLEDLEFSGYKKYDKGDHISDVDHCRVVLRRLAHFHAISTLIQRDSEMCLVDLFPFVIDAVAFRQRFRAQVANVRRQLLPYLNEMRKKKRDEKRNGSRNDKHEQLRGLLKEYGLSTATLDSRRPRLPNGTEDDPTSTDESQDKDRPPEELLERHFEDLFWKLVELRAPPGDRRLSVLVHGGLDLSNIVFQYDEASGRPICAKFLDFSTLTVSSPVIDITYFLHRSVQPGLARTHHATLLQHYHRAHTEAIKSFGMHGFELELETLLNEYQAKQDVGAMMGCLLKPAFFVLQNINAEKDKERENGGKNGAHLSSSASKSKSGPTNKSLPSGPGGPSESSLTTEDDDSHAQNGLTNGRSPRNLEQEDEPDEDDEEQDLDESLRIRPTIPTEVLKLDKSLVPIDLQLHQHLAQLTKECSCPCQYSGGDAQDTNGSGQPRNGDRGASNRLEECELTMAELSSDSLEDLHILARQQLKNSSGLKTFDCGGGTSGNPLKKLIRGLIPHSSHAKDQANNTTGASASESQPTKGKDEKKS</sequence>
<gene>
    <name evidence="3" type="ORF">TCAL_08892</name>
</gene>
<name>A0A553NVF1_TIGCA</name>
<accession>A0A553NVF1</accession>
<feature type="domain" description="CHK kinase-like" evidence="2">
    <location>
        <begin position="262"/>
        <end position="514"/>
    </location>
</feature>
<feature type="region of interest" description="Disordered" evidence="1">
    <location>
        <begin position="382"/>
        <end position="409"/>
    </location>
</feature>
<keyword evidence="4" id="KW-1185">Reference proteome</keyword>
<dbReference type="Pfam" id="PF02958">
    <property type="entry name" value="EcKL"/>
    <property type="match status" value="2"/>
</dbReference>
<proteinExistence type="predicted"/>
<protein>
    <recommendedName>
        <fullName evidence="2">CHK kinase-like domain-containing protein</fullName>
    </recommendedName>
</protein>
<dbReference type="InterPro" id="IPR015897">
    <property type="entry name" value="CHK_kinase-like"/>
</dbReference>
<evidence type="ECO:0000256" key="1">
    <source>
        <dbReference type="SAM" id="MobiDB-lite"/>
    </source>
</evidence>
<dbReference type="SMART" id="SM00587">
    <property type="entry name" value="CHK"/>
    <property type="match status" value="1"/>
</dbReference>
<feature type="compositionally biased region" description="Acidic residues" evidence="1">
    <location>
        <begin position="625"/>
        <end position="639"/>
    </location>
</feature>
<evidence type="ECO:0000259" key="2">
    <source>
        <dbReference type="SMART" id="SM00587"/>
    </source>
</evidence>
<feature type="compositionally biased region" description="Low complexity" evidence="1">
    <location>
        <begin position="574"/>
        <end position="602"/>
    </location>
</feature>
<dbReference type="InterPro" id="IPR011009">
    <property type="entry name" value="Kinase-like_dom_sf"/>
</dbReference>
<dbReference type="Gene3D" id="3.90.1200.10">
    <property type="match status" value="1"/>
</dbReference>
<dbReference type="AlphaFoldDB" id="A0A553NVF1"/>
<dbReference type="PANTHER" id="PTHR11012">
    <property type="entry name" value="PROTEIN KINASE-LIKE DOMAIN-CONTAINING"/>
    <property type="match status" value="1"/>
</dbReference>
<feature type="region of interest" description="Disordered" evidence="1">
    <location>
        <begin position="561"/>
        <end position="644"/>
    </location>
</feature>
<comment type="caution">
    <text evidence="3">The sequence shown here is derived from an EMBL/GenBank/DDBJ whole genome shotgun (WGS) entry which is preliminary data.</text>
</comment>
<dbReference type="PANTHER" id="PTHR11012:SF30">
    <property type="entry name" value="PROTEIN KINASE-LIKE DOMAIN-CONTAINING"/>
    <property type="match status" value="1"/>
</dbReference>
<dbReference type="SUPFAM" id="SSF56112">
    <property type="entry name" value="Protein kinase-like (PK-like)"/>
    <property type="match status" value="1"/>
</dbReference>
<feature type="compositionally biased region" description="Polar residues" evidence="1">
    <location>
        <begin position="610"/>
        <end position="619"/>
    </location>
</feature>
<reference evidence="3 4" key="1">
    <citation type="journal article" date="2018" name="Nat. Ecol. Evol.">
        <title>Genomic signatures of mitonuclear coevolution across populations of Tigriopus californicus.</title>
        <authorList>
            <person name="Barreto F.S."/>
            <person name="Watson E.T."/>
            <person name="Lima T.G."/>
            <person name="Willett C.S."/>
            <person name="Edmands S."/>
            <person name="Li W."/>
            <person name="Burton R.S."/>
        </authorList>
    </citation>
    <scope>NUCLEOTIDE SEQUENCE [LARGE SCALE GENOMIC DNA]</scope>
    <source>
        <strain evidence="3 4">San Diego</strain>
    </source>
</reference>
<feature type="compositionally biased region" description="Acidic residues" evidence="1">
    <location>
        <begin position="392"/>
        <end position="401"/>
    </location>
</feature>